<proteinExistence type="predicted"/>
<protein>
    <submittedName>
        <fullName evidence="3">Uncharacterized protein</fullName>
    </submittedName>
</protein>
<feature type="compositionally biased region" description="Polar residues" evidence="2">
    <location>
        <begin position="532"/>
        <end position="549"/>
    </location>
</feature>
<evidence type="ECO:0000313" key="3">
    <source>
        <dbReference type="EMBL" id="CAH0590093.1"/>
    </source>
</evidence>
<dbReference type="Proteomes" id="UP001154114">
    <property type="component" value="Chromosome 18"/>
</dbReference>
<organism evidence="3 4">
    <name type="scientific">Chrysodeixis includens</name>
    <name type="common">Soybean looper</name>
    <name type="synonym">Pseudoplusia includens</name>
    <dbReference type="NCBI Taxonomy" id="689277"/>
    <lineage>
        <taxon>Eukaryota</taxon>
        <taxon>Metazoa</taxon>
        <taxon>Ecdysozoa</taxon>
        <taxon>Arthropoda</taxon>
        <taxon>Hexapoda</taxon>
        <taxon>Insecta</taxon>
        <taxon>Pterygota</taxon>
        <taxon>Neoptera</taxon>
        <taxon>Endopterygota</taxon>
        <taxon>Lepidoptera</taxon>
        <taxon>Glossata</taxon>
        <taxon>Ditrysia</taxon>
        <taxon>Noctuoidea</taxon>
        <taxon>Noctuidae</taxon>
        <taxon>Plusiinae</taxon>
        <taxon>Chrysodeixis</taxon>
    </lineage>
</organism>
<gene>
    <name evidence="3" type="ORF">CINC_LOCUS4675</name>
</gene>
<name>A0A9P0BTC7_CHRIL</name>
<feature type="region of interest" description="Disordered" evidence="2">
    <location>
        <begin position="532"/>
        <end position="551"/>
    </location>
</feature>
<evidence type="ECO:0000313" key="4">
    <source>
        <dbReference type="Proteomes" id="UP001154114"/>
    </source>
</evidence>
<dbReference type="AlphaFoldDB" id="A0A9P0BTC7"/>
<feature type="coiled-coil region" evidence="1">
    <location>
        <begin position="200"/>
        <end position="246"/>
    </location>
</feature>
<reference evidence="3" key="1">
    <citation type="submission" date="2021-12" db="EMBL/GenBank/DDBJ databases">
        <authorList>
            <person name="King R."/>
        </authorList>
    </citation>
    <scope>NUCLEOTIDE SEQUENCE</scope>
</reference>
<sequence>MWHLNENYYLRNHFLTTNSVPTQSMMKKKMKAPLAAVYFKSMSPKLKVIAGLEPPLKGGGGDWYVPPEDMLAGRTVLKPVEKEYLSELNYIGIDDIGKDMLEQRLKRMRVERNLKITINDEKWSHIVKMECENYGKRLGEATAKRNTERIQNAFRQFTALYVKTSNTIEKVVFEAARSEIMKIQNNAFQKMQDKYHILIKQQATELYDEYEDKLKTEKSRLKAEFLEMVEKRREKTTQKLHDHNLEKHIAIEKLRSYLECRNLACQVFVALKEKERCMQEIETTQHRHHRVVRAMKEAIAFKDFVILNHVAKEKQRGEFNKVWKEKVKLIANKFQMFISYCLRLMPQHADFFLNIEKLMLLQLNETIENPSAESIILEPEELLYDGPVPKPKPFYLFCDRSADRHKLPIRGDLCPKQCETESGMPAIVINKRCIYAACDNFSQFTNKIKSYIHGKQGDDLDFADAQNYDDLVPVKYTSSAQLLELKLETSLLQVLQQELANVRNVPIECGECKVPYCFCTKYRPYVGQHQAETSIDEPSTPASLGNVQTRSKEIIHEREPKLESYMEYVKPRKCGCVKRTKKHLQEHLPVYMRTMSTYAEPELPHYEICPTTTLKELVRTARGYHTPPPPEHKVSNTRDVSTQCEDVLFNYMCECISDDEFHDFYKDVIKGYKMSDPMRTRQFQVVSRFISDTELLKVSGPDSSLELKQIFQSTGLLGGYTD</sequence>
<accession>A0A9P0BTC7</accession>
<evidence type="ECO:0000256" key="1">
    <source>
        <dbReference type="SAM" id="Coils"/>
    </source>
</evidence>
<dbReference type="EMBL" id="LR824021">
    <property type="protein sequence ID" value="CAH0590093.1"/>
    <property type="molecule type" value="Genomic_DNA"/>
</dbReference>
<dbReference type="OrthoDB" id="8196513at2759"/>
<keyword evidence="1" id="KW-0175">Coiled coil</keyword>
<evidence type="ECO:0000256" key="2">
    <source>
        <dbReference type="SAM" id="MobiDB-lite"/>
    </source>
</evidence>
<keyword evidence="4" id="KW-1185">Reference proteome</keyword>